<feature type="domain" description="AB hydrolase-1" evidence="1">
    <location>
        <begin position="86"/>
        <end position="338"/>
    </location>
</feature>
<gene>
    <name evidence="2" type="ORF">ATC03_04410</name>
</gene>
<organism evidence="2 3">
    <name type="scientific">Agromyces aureus</name>
    <dbReference type="NCBI Taxonomy" id="453304"/>
    <lineage>
        <taxon>Bacteria</taxon>
        <taxon>Bacillati</taxon>
        <taxon>Actinomycetota</taxon>
        <taxon>Actinomycetes</taxon>
        <taxon>Micrococcales</taxon>
        <taxon>Microbacteriaceae</taxon>
        <taxon>Agromyces</taxon>
    </lineage>
</organism>
<dbReference type="InterPro" id="IPR029058">
    <property type="entry name" value="AB_hydrolase_fold"/>
</dbReference>
<protein>
    <recommendedName>
        <fullName evidence="1">AB hydrolase-1 domain-containing protein</fullName>
    </recommendedName>
</protein>
<dbReference type="InterPro" id="IPR050471">
    <property type="entry name" value="AB_hydrolase"/>
</dbReference>
<evidence type="ECO:0000313" key="2">
    <source>
        <dbReference type="EMBL" id="ANJ26088.1"/>
    </source>
</evidence>
<dbReference type="KEGG" id="agy:ATC03_04410"/>
<reference evidence="2 3" key="1">
    <citation type="journal article" date="2016" name="Int. J. Syst. Evol. Microbiol.">
        <title>Agromyces aureus sp. nov., isolated from the rhizosphere of Salix caprea L. grown in a heavy-metal-contaminated soil.</title>
        <authorList>
            <person name="Corretto E."/>
            <person name="Antonielli L."/>
            <person name="Sessitsch A."/>
            <person name="Compant S."/>
            <person name="Gorfer M."/>
            <person name="Kuffner M."/>
            <person name="Brader G."/>
        </authorList>
    </citation>
    <scope>NUCLEOTIDE SEQUENCE [LARGE SCALE GENOMIC DNA]</scope>
    <source>
        <strain evidence="2 3">AR33</strain>
    </source>
</reference>
<keyword evidence="3" id="KW-1185">Reference proteome</keyword>
<dbReference type="AlphaFoldDB" id="A0A191WD07"/>
<dbReference type="GO" id="GO:0004806">
    <property type="term" value="F:triacylglycerol lipase activity"/>
    <property type="evidence" value="ECO:0007669"/>
    <property type="project" value="TreeGrafter"/>
</dbReference>
<reference evidence="3" key="2">
    <citation type="submission" date="2016-01" db="EMBL/GenBank/DDBJ databases">
        <title>Complete genome sequence of Agromyces aureus AR33T and comparison with related organisms.</title>
        <authorList>
            <person name="Corretto E."/>
            <person name="Antonielli L."/>
            <person name="Sessitsch A."/>
            <person name="Brader G."/>
        </authorList>
    </citation>
    <scope>NUCLEOTIDE SEQUENCE [LARGE SCALE GENOMIC DNA]</scope>
    <source>
        <strain evidence="3">AR33</strain>
    </source>
</reference>
<dbReference type="Pfam" id="PF00561">
    <property type="entry name" value="Abhydrolase_1"/>
    <property type="match status" value="1"/>
</dbReference>
<evidence type="ECO:0000313" key="3">
    <source>
        <dbReference type="Proteomes" id="UP000078437"/>
    </source>
</evidence>
<dbReference type="STRING" id="453304.ATC03_04410"/>
<dbReference type="SUPFAM" id="SSF53474">
    <property type="entry name" value="alpha/beta-Hydrolases"/>
    <property type="match status" value="1"/>
</dbReference>
<sequence>MPRSSATYEVEVMAASLPRGAGDRHRHPSPGPAWVHPWRFLPQPSIMGTDGGGRMGSTDASRRALPVARPDGAVIAAEVIGDARHPLVLLVAGAESSMDWWRPEFCDLLVQGGRCVVRFDQRGTGETTLGPPPRTDGLHVALGDAIAVLDAAGAVADAADGVGDGSPPHAAHWVGFSAGGWVAQLAALDHPDRVLALTLIETSPTMFEADPDLPGATDRMQQAWADSVPEPDWGDPESVIEYHVVVDRDYAGDDFDEAHDRAIWADTVRRSPGMHRDEGEAEIVDHGVRWRERLGGLRVPTTVVHGTADPVFPLGNGQALARDIPGARLVTIRGGGHDLPPSTWDAVVGVIAGTA</sequence>
<dbReference type="EMBL" id="CP013979">
    <property type="protein sequence ID" value="ANJ26088.1"/>
    <property type="molecule type" value="Genomic_DNA"/>
</dbReference>
<evidence type="ECO:0000259" key="1">
    <source>
        <dbReference type="Pfam" id="PF00561"/>
    </source>
</evidence>
<dbReference type="GO" id="GO:0046503">
    <property type="term" value="P:glycerolipid catabolic process"/>
    <property type="evidence" value="ECO:0007669"/>
    <property type="project" value="TreeGrafter"/>
</dbReference>
<accession>A0A191WD07</accession>
<proteinExistence type="predicted"/>
<dbReference type="InterPro" id="IPR000073">
    <property type="entry name" value="AB_hydrolase_1"/>
</dbReference>
<dbReference type="PANTHER" id="PTHR43433:SF5">
    <property type="entry name" value="AB HYDROLASE-1 DOMAIN-CONTAINING PROTEIN"/>
    <property type="match status" value="1"/>
</dbReference>
<dbReference type="Proteomes" id="UP000078437">
    <property type="component" value="Chromosome"/>
</dbReference>
<name>A0A191WD07_9MICO</name>
<dbReference type="Gene3D" id="3.40.50.1820">
    <property type="entry name" value="alpha/beta hydrolase"/>
    <property type="match status" value="1"/>
</dbReference>
<dbReference type="PANTHER" id="PTHR43433">
    <property type="entry name" value="HYDROLASE, ALPHA/BETA FOLD FAMILY PROTEIN"/>
    <property type="match status" value="1"/>
</dbReference>